<proteinExistence type="predicted"/>
<name>A0ABZ0WFP9_9BURK</name>
<accession>A0ABZ0WFP9</accession>
<dbReference type="RefSeq" id="WP_114813802.1">
    <property type="nucleotide sequence ID" value="NZ_CP139965.1"/>
</dbReference>
<evidence type="ECO:0000313" key="2">
    <source>
        <dbReference type="Proteomes" id="UP001325479"/>
    </source>
</evidence>
<dbReference type="Proteomes" id="UP001325479">
    <property type="component" value="Chromosome"/>
</dbReference>
<gene>
    <name evidence="1" type="ORF">U0042_18910</name>
</gene>
<reference evidence="1 2" key="1">
    <citation type="submission" date="2023-12" db="EMBL/GenBank/DDBJ databases">
        <title>Genome sequencing and assembly of bacterial species from a model synthetic community.</title>
        <authorList>
            <person name="Hogle S.L."/>
        </authorList>
    </citation>
    <scope>NUCLEOTIDE SEQUENCE [LARGE SCALE GENOMIC DNA]</scope>
    <source>
        <strain evidence="1 2">HAMBI 2494</strain>
    </source>
</reference>
<protein>
    <submittedName>
        <fullName evidence="1">Uncharacterized protein</fullName>
    </submittedName>
</protein>
<dbReference type="EMBL" id="CP139965">
    <property type="protein sequence ID" value="WQD76176.1"/>
    <property type="molecule type" value="Genomic_DNA"/>
</dbReference>
<sequence>MLESSRLAAGNRRIEIHQIFYSDETRLLLDPGFIPLDNRGGRADWREYWPIRMFLFSRALKEDTLYGFFSPRFAQKTLLDSSVVNAFIASVPADTDVISFSPYFDQGAFHLNTFEQAATNHPDIWRVFESAVPYVAPGFDPHTLAMDSRSAIFCNYFVATPAFWRRWLLACEMLLGVAEGGNGELAALLNGPVPYGSTMVPAKVFVIERIASLLLATEPHWRAARFDPLSLPMSGSLVCPYPGELAMLDALKLAAIETGDAGYLELFERTRGALLDAAIEARRAVTQ</sequence>
<organism evidence="1 2">
    <name type="scientific">Paraburkholderia kururiensis</name>
    <dbReference type="NCBI Taxonomy" id="984307"/>
    <lineage>
        <taxon>Bacteria</taxon>
        <taxon>Pseudomonadati</taxon>
        <taxon>Pseudomonadota</taxon>
        <taxon>Betaproteobacteria</taxon>
        <taxon>Burkholderiales</taxon>
        <taxon>Burkholderiaceae</taxon>
        <taxon>Paraburkholderia</taxon>
    </lineage>
</organism>
<keyword evidence="2" id="KW-1185">Reference proteome</keyword>
<evidence type="ECO:0000313" key="1">
    <source>
        <dbReference type="EMBL" id="WQD76176.1"/>
    </source>
</evidence>